<evidence type="ECO:0000256" key="2">
    <source>
        <dbReference type="ARBA" id="ARBA00022448"/>
    </source>
</evidence>
<keyword evidence="2" id="KW-0813">Transport</keyword>
<evidence type="ECO:0000256" key="3">
    <source>
        <dbReference type="ARBA" id="ARBA00022475"/>
    </source>
</evidence>
<evidence type="ECO:0000313" key="10">
    <source>
        <dbReference type="EMBL" id="MCU0104517.1"/>
    </source>
</evidence>
<evidence type="ECO:0000313" key="11">
    <source>
        <dbReference type="Proteomes" id="UP001209076"/>
    </source>
</evidence>
<protein>
    <submittedName>
        <fullName evidence="10">MFS transporter</fullName>
    </submittedName>
</protein>
<accession>A0ABT2PUB3</accession>
<evidence type="ECO:0000256" key="6">
    <source>
        <dbReference type="ARBA" id="ARBA00022989"/>
    </source>
</evidence>
<feature type="transmembrane region" description="Helical" evidence="8">
    <location>
        <begin position="69"/>
        <end position="87"/>
    </location>
</feature>
<feature type="domain" description="Major facilitator superfamily associated" evidence="9">
    <location>
        <begin position="6"/>
        <end position="357"/>
    </location>
</feature>
<evidence type="ECO:0000256" key="8">
    <source>
        <dbReference type="SAM" id="Phobius"/>
    </source>
</evidence>
<feature type="transmembrane region" description="Helical" evidence="8">
    <location>
        <begin position="12"/>
        <end position="33"/>
    </location>
</feature>
<dbReference type="Proteomes" id="UP001209076">
    <property type="component" value="Unassembled WGS sequence"/>
</dbReference>
<dbReference type="InterPro" id="IPR024989">
    <property type="entry name" value="MFS_assoc_dom"/>
</dbReference>
<dbReference type="EMBL" id="JAOEGN010000003">
    <property type="protein sequence ID" value="MCU0104517.1"/>
    <property type="molecule type" value="Genomic_DNA"/>
</dbReference>
<feature type="transmembrane region" description="Helical" evidence="8">
    <location>
        <begin position="39"/>
        <end position="57"/>
    </location>
</feature>
<gene>
    <name evidence="10" type="ORF">N7603_02485</name>
</gene>
<keyword evidence="4" id="KW-0997">Cell inner membrane</keyword>
<evidence type="ECO:0000256" key="5">
    <source>
        <dbReference type="ARBA" id="ARBA00022692"/>
    </source>
</evidence>
<dbReference type="SUPFAM" id="SSF103473">
    <property type="entry name" value="MFS general substrate transporter"/>
    <property type="match status" value="1"/>
</dbReference>
<reference evidence="11" key="1">
    <citation type="submission" date="2023-07" db="EMBL/GenBank/DDBJ databases">
        <title>Novel Mycoplasma species identified in domestic and wild animals.</title>
        <authorList>
            <person name="Volokhov D.V."/>
            <person name="Furtak V.A."/>
            <person name="Zagorodnyaya T.A."/>
        </authorList>
    </citation>
    <scope>NUCLEOTIDE SEQUENCE [LARGE SCALE GENOMIC DNA]</scope>
    <source>
        <strain evidence="11">92-19</strain>
    </source>
</reference>
<feature type="transmembrane region" description="Helical" evidence="8">
    <location>
        <begin position="355"/>
        <end position="372"/>
    </location>
</feature>
<dbReference type="InterPro" id="IPR036259">
    <property type="entry name" value="MFS_trans_sf"/>
</dbReference>
<keyword evidence="11" id="KW-1185">Reference proteome</keyword>
<keyword evidence="5 8" id="KW-0812">Transmembrane</keyword>
<dbReference type="RefSeq" id="WP_262095752.1">
    <property type="nucleotide sequence ID" value="NZ_JAOEGN010000003.1"/>
</dbReference>
<feature type="transmembrane region" description="Helical" evidence="8">
    <location>
        <begin position="321"/>
        <end position="343"/>
    </location>
</feature>
<keyword evidence="6 8" id="KW-1133">Transmembrane helix</keyword>
<keyword evidence="7 8" id="KW-0472">Membrane</keyword>
<organism evidence="10 11">
    <name type="scientific">Paracholeplasma vituli</name>
    <dbReference type="NCBI Taxonomy" id="69473"/>
    <lineage>
        <taxon>Bacteria</taxon>
        <taxon>Bacillati</taxon>
        <taxon>Mycoplasmatota</taxon>
        <taxon>Mollicutes</taxon>
        <taxon>Acholeplasmatales</taxon>
        <taxon>Acholeplasmataceae</taxon>
        <taxon>Paracholeplasma</taxon>
    </lineage>
</organism>
<dbReference type="Pfam" id="PF12832">
    <property type="entry name" value="MFS_1_like"/>
    <property type="match status" value="1"/>
</dbReference>
<feature type="transmembrane region" description="Helical" evidence="8">
    <location>
        <begin position="201"/>
        <end position="224"/>
    </location>
</feature>
<sequence length="378" mass="43047">MKEVRKYQLTYFVRFIGDALFYPFFALYLNSMGISNDQVGWILMILPLVALFANPIWSSLSRNINDNRNIMRILTIIEAITVIILIQMKQTEFIALAVVILAIVGQPVYVLLDSYTSVFGKKANYPYGNIRLFGSFSYGISTIIGGVMIAQLGYEETFITAAVFFALFAVVLSWILPLDISADTELNVKSEPRLLMKNKKFILFAIFYIITLGILFGGDNYLIIYFKSLGVSPDEYGLIMFVFIIFEMLVLWLLSANGYRFKTRTLLVIIVLTNALRFIIYGIDLPLFVYITISLIRSLTMGTMLYITIRYIEEIVAPRNITLGLLVFSSFRSLFTAMTTLFGGYMTDGFGYRPFYILCGLIALSAMFFIDYRKPNEA</sequence>
<proteinExistence type="predicted"/>
<evidence type="ECO:0000256" key="4">
    <source>
        <dbReference type="ARBA" id="ARBA00022519"/>
    </source>
</evidence>
<name>A0ABT2PUB3_9MOLU</name>
<feature type="transmembrane region" description="Helical" evidence="8">
    <location>
        <begin position="93"/>
        <end position="112"/>
    </location>
</feature>
<feature type="transmembrane region" description="Helical" evidence="8">
    <location>
        <begin position="289"/>
        <end position="309"/>
    </location>
</feature>
<feature type="transmembrane region" description="Helical" evidence="8">
    <location>
        <begin position="158"/>
        <end position="180"/>
    </location>
</feature>
<feature type="transmembrane region" description="Helical" evidence="8">
    <location>
        <begin position="266"/>
        <end position="283"/>
    </location>
</feature>
<evidence type="ECO:0000256" key="1">
    <source>
        <dbReference type="ARBA" id="ARBA00004429"/>
    </source>
</evidence>
<feature type="transmembrane region" description="Helical" evidence="8">
    <location>
        <begin position="132"/>
        <end position="152"/>
    </location>
</feature>
<dbReference type="Gene3D" id="1.20.1250.20">
    <property type="entry name" value="MFS general substrate transporter like domains"/>
    <property type="match status" value="2"/>
</dbReference>
<comment type="caution">
    <text evidence="10">The sequence shown here is derived from an EMBL/GenBank/DDBJ whole genome shotgun (WGS) entry which is preliminary data.</text>
</comment>
<dbReference type="PANTHER" id="PTHR23522">
    <property type="entry name" value="BLL5896 PROTEIN"/>
    <property type="match status" value="1"/>
</dbReference>
<dbReference type="PANTHER" id="PTHR23522:SF10">
    <property type="entry name" value="3-PHENYLPROPIONIC ACID TRANSPORTER-RELATED"/>
    <property type="match status" value="1"/>
</dbReference>
<comment type="subcellular location">
    <subcellularLocation>
        <location evidence="1">Cell inner membrane</location>
        <topology evidence="1">Multi-pass membrane protein</topology>
    </subcellularLocation>
</comment>
<keyword evidence="3" id="KW-1003">Cell membrane</keyword>
<evidence type="ECO:0000259" key="9">
    <source>
        <dbReference type="Pfam" id="PF12832"/>
    </source>
</evidence>
<evidence type="ECO:0000256" key="7">
    <source>
        <dbReference type="ARBA" id="ARBA00023136"/>
    </source>
</evidence>
<feature type="transmembrane region" description="Helical" evidence="8">
    <location>
        <begin position="236"/>
        <end position="254"/>
    </location>
</feature>